<keyword evidence="2" id="KW-0479">Metal-binding</keyword>
<dbReference type="RefSeq" id="WP_152272723.1">
    <property type="nucleotide sequence ID" value="NZ_VTFX01000005.1"/>
</dbReference>
<organism evidence="4 5">
    <name type="scientific">Arthrobacter yangruifuii</name>
    <dbReference type="NCBI Taxonomy" id="2606616"/>
    <lineage>
        <taxon>Bacteria</taxon>
        <taxon>Bacillati</taxon>
        <taxon>Actinomycetota</taxon>
        <taxon>Actinomycetes</taxon>
        <taxon>Micrococcales</taxon>
        <taxon>Micrococcaceae</taxon>
        <taxon>Arthrobacter</taxon>
    </lineage>
</organism>
<reference evidence="4 5" key="1">
    <citation type="submission" date="2019-08" db="EMBL/GenBank/DDBJ databases">
        <title>Arthrobacter sp. nov., isolated from plateau pika and Tibetan wild ass.</title>
        <authorList>
            <person name="Ge Y."/>
        </authorList>
    </citation>
    <scope>NUCLEOTIDE SEQUENCE [LARGE SCALE GENOMIC DNA]</scope>
    <source>
        <strain evidence="4 5">785</strain>
    </source>
</reference>
<gene>
    <name evidence="4" type="ORF">GD627_12130</name>
</gene>
<keyword evidence="3" id="KW-0460">Magnesium</keyword>
<name>A0A5N6MFM2_9MICC</name>
<evidence type="ECO:0000313" key="4">
    <source>
        <dbReference type="EMBL" id="KAD3515049.1"/>
    </source>
</evidence>
<dbReference type="Proteomes" id="UP000326852">
    <property type="component" value="Unassembled WGS sequence"/>
</dbReference>
<dbReference type="GO" id="GO:0000287">
    <property type="term" value="F:magnesium ion binding"/>
    <property type="evidence" value="ECO:0007669"/>
    <property type="project" value="TreeGrafter"/>
</dbReference>
<dbReference type="Gene3D" id="3.20.20.60">
    <property type="entry name" value="Phosphoenolpyruvate-binding domains"/>
    <property type="match status" value="2"/>
</dbReference>
<dbReference type="EMBL" id="VTFX01000005">
    <property type="protein sequence ID" value="KAD3515049.1"/>
    <property type="molecule type" value="Genomic_DNA"/>
</dbReference>
<protein>
    <submittedName>
        <fullName evidence="4">ATP/GTP-binding protein</fullName>
    </submittedName>
</protein>
<dbReference type="PANTHER" id="PTHR32308">
    <property type="entry name" value="LYASE BETA SUBUNIT, PUTATIVE (AFU_ORTHOLOGUE AFUA_4G13030)-RELATED"/>
    <property type="match status" value="1"/>
</dbReference>
<accession>A0A5N6MFM2</accession>
<dbReference type="SUPFAM" id="SSF51621">
    <property type="entry name" value="Phosphoenolpyruvate/pyruvate domain"/>
    <property type="match status" value="1"/>
</dbReference>
<dbReference type="Pfam" id="PF15617">
    <property type="entry name" value="C-C_Bond_Lyase"/>
    <property type="match status" value="1"/>
</dbReference>
<comment type="caution">
    <text evidence="4">The sequence shown here is derived from an EMBL/GenBank/DDBJ whole genome shotgun (WGS) entry which is preliminary data.</text>
</comment>
<evidence type="ECO:0000313" key="5">
    <source>
        <dbReference type="Proteomes" id="UP000326852"/>
    </source>
</evidence>
<dbReference type="GO" id="GO:0006107">
    <property type="term" value="P:oxaloacetate metabolic process"/>
    <property type="evidence" value="ECO:0007669"/>
    <property type="project" value="TreeGrafter"/>
</dbReference>
<dbReference type="AlphaFoldDB" id="A0A5N6MFM2"/>
<dbReference type="InterPro" id="IPR015813">
    <property type="entry name" value="Pyrv/PenolPyrv_kinase-like_dom"/>
</dbReference>
<evidence type="ECO:0000256" key="2">
    <source>
        <dbReference type="ARBA" id="ARBA00022723"/>
    </source>
</evidence>
<sequence>MRHFSYLSAPETDRLFHLAPQELSLDSDASLLAAALGATLYCPATRPDLVKDIRKQAARGAVSMVICLEDSIADADVPAAETNLVAALAELHASRNSASGTPTSGTPPELMLFVRVRTPEQLLSLAERCGRSLDVLTGFVIPKFENVTGAAQRFLDALHTVNDARRAAAPGARPLRVMPILESPLMIHAETRTSTLTGIFAVLEANRPDILAVRIGATDMSSAYGLRRSRDLTIYDVKVVSAVIGDIVNRLGRPDGFVISGPVWEHYSSGERLLRPMLRSSPFAEADELGLRQRLLTANLDGLIREIELDQANGLLGKTVIHPSHVPLVHAMSVISHEAYLDALHISGASGGGAAASPYRNKMNEMKPHQAWAASTLVRAAAFGVAAPDITYVDLLEASMN</sequence>
<comment type="cofactor">
    <cofactor evidence="1">
        <name>Mg(2+)</name>
        <dbReference type="ChEBI" id="CHEBI:18420"/>
    </cofactor>
</comment>
<dbReference type="InterPro" id="IPR039480">
    <property type="entry name" value="C-C_Bond_Lyase-like"/>
</dbReference>
<dbReference type="InterPro" id="IPR040442">
    <property type="entry name" value="Pyrv_kinase-like_dom_sf"/>
</dbReference>
<dbReference type="GO" id="GO:0003824">
    <property type="term" value="F:catalytic activity"/>
    <property type="evidence" value="ECO:0007669"/>
    <property type="project" value="InterPro"/>
</dbReference>
<keyword evidence="5" id="KW-1185">Reference proteome</keyword>
<proteinExistence type="predicted"/>
<evidence type="ECO:0000256" key="1">
    <source>
        <dbReference type="ARBA" id="ARBA00001946"/>
    </source>
</evidence>
<dbReference type="PANTHER" id="PTHR32308:SF10">
    <property type="entry name" value="CITRATE LYASE SUBUNIT BETA"/>
    <property type="match status" value="1"/>
</dbReference>
<evidence type="ECO:0000256" key="3">
    <source>
        <dbReference type="ARBA" id="ARBA00022842"/>
    </source>
</evidence>